<gene>
    <name evidence="1" type="ORF">PENFLA_c099G10073</name>
</gene>
<organism evidence="1 2">
    <name type="scientific">Penicillium flavigenum</name>
    <dbReference type="NCBI Taxonomy" id="254877"/>
    <lineage>
        <taxon>Eukaryota</taxon>
        <taxon>Fungi</taxon>
        <taxon>Dikarya</taxon>
        <taxon>Ascomycota</taxon>
        <taxon>Pezizomycotina</taxon>
        <taxon>Eurotiomycetes</taxon>
        <taxon>Eurotiomycetidae</taxon>
        <taxon>Eurotiales</taxon>
        <taxon>Aspergillaceae</taxon>
        <taxon>Penicillium</taxon>
    </lineage>
</organism>
<comment type="caution">
    <text evidence="1">The sequence shown here is derived from an EMBL/GenBank/DDBJ whole genome shotgun (WGS) entry which is preliminary data.</text>
</comment>
<sequence length="116" mass="12738">MIPAKASAVAPGKSFTVYVGQGDFENDCTDILTLSNWLDGLPLAIAIAGAFMRETGTSITEYLQYYQESWSELQLQSNPGRQYQQGNMLQTWMISYLAVQKRDPNASSTATATCSL</sequence>
<evidence type="ECO:0000313" key="1">
    <source>
        <dbReference type="EMBL" id="OQE09722.1"/>
    </source>
</evidence>
<dbReference type="AlphaFoldDB" id="A0A1V6S6P0"/>
<name>A0A1V6S6P0_9EURO</name>
<reference evidence="2" key="1">
    <citation type="journal article" date="2017" name="Nat. Microbiol.">
        <title>Global analysis of biosynthetic gene clusters reveals vast potential of secondary metabolite production in Penicillium species.</title>
        <authorList>
            <person name="Nielsen J.C."/>
            <person name="Grijseels S."/>
            <person name="Prigent S."/>
            <person name="Ji B."/>
            <person name="Dainat J."/>
            <person name="Nielsen K.F."/>
            <person name="Frisvad J.C."/>
            <person name="Workman M."/>
            <person name="Nielsen J."/>
        </authorList>
    </citation>
    <scope>NUCLEOTIDE SEQUENCE [LARGE SCALE GENOMIC DNA]</scope>
    <source>
        <strain evidence="2">IBT 14082</strain>
    </source>
</reference>
<dbReference type="OrthoDB" id="1658288at2759"/>
<dbReference type="STRING" id="254877.A0A1V6S6P0"/>
<dbReference type="EMBL" id="MLQL01000099">
    <property type="protein sequence ID" value="OQE09722.1"/>
    <property type="molecule type" value="Genomic_DNA"/>
</dbReference>
<dbReference type="Proteomes" id="UP000191342">
    <property type="component" value="Unassembled WGS sequence"/>
</dbReference>
<proteinExistence type="predicted"/>
<keyword evidence="2" id="KW-1185">Reference proteome</keyword>
<protein>
    <submittedName>
        <fullName evidence="1">Uncharacterized protein</fullName>
    </submittedName>
</protein>
<accession>A0A1V6S6P0</accession>
<evidence type="ECO:0000313" key="2">
    <source>
        <dbReference type="Proteomes" id="UP000191342"/>
    </source>
</evidence>